<comment type="subcellular location">
    <subcellularLocation>
        <location evidence="2">Cell membrane</location>
    </subcellularLocation>
    <subcellularLocation>
        <location evidence="1">Membrane</location>
        <topology evidence="1">Single-pass membrane protein</topology>
    </subcellularLocation>
</comment>
<dbReference type="GO" id="GO:0005886">
    <property type="term" value="C:plasma membrane"/>
    <property type="evidence" value="ECO:0007669"/>
    <property type="project" value="UniProtKB-SubCell"/>
</dbReference>
<dbReference type="Proteomes" id="UP000050874">
    <property type="component" value="Unassembled WGS sequence"/>
</dbReference>
<evidence type="ECO:0000256" key="5">
    <source>
        <dbReference type="ARBA" id="ARBA00022989"/>
    </source>
</evidence>
<evidence type="ECO:0000256" key="8">
    <source>
        <dbReference type="SAM" id="Phobius"/>
    </source>
</evidence>
<dbReference type="InterPro" id="IPR026039">
    <property type="entry name" value="YfgM"/>
</dbReference>
<comment type="caution">
    <text evidence="10">The sequence shown here is derived from an EMBL/GenBank/DDBJ whole genome shotgun (WGS) entry which is preliminary data.</text>
</comment>
<keyword evidence="5 8" id="KW-1133">Transmembrane helix</keyword>
<sequence>MADYNSDEERFTAIADFFKRNRNSILFTLAAIVLIAVSSISVNAYKTNQNNQAADLYDAWFVGMGKETVDLDKTMLDYNALQNDFPRTGYAGLARLIKASQLAREGEITNSLNEFRALLKVTSGLFGNDVLNSLARINIARIEVSNENFLPALEVLEPFNSGSEHAMVYEIKGDALSGLNKTQLALDQYNLALNNMKDESQKSLLKIKISQLTQ</sequence>
<proteinExistence type="predicted"/>
<organism evidence="10 11">
    <name type="scientific">SAR86 cluster bacterium BACL1 MAG-120920-bin57</name>
    <dbReference type="NCBI Taxonomy" id="1655571"/>
    <lineage>
        <taxon>Bacteria</taxon>
        <taxon>Pseudomonadati</taxon>
        <taxon>Pseudomonadota</taxon>
        <taxon>Gammaproteobacteria</taxon>
        <taxon>SAR86 cluster</taxon>
    </lineage>
</organism>
<evidence type="ECO:0000256" key="2">
    <source>
        <dbReference type="ARBA" id="ARBA00004236"/>
    </source>
</evidence>
<reference evidence="11" key="1">
    <citation type="submission" date="2015-10" db="EMBL/GenBank/DDBJ databases">
        <title>Metagenome-Assembled Genomes uncover a global brackish microbiome.</title>
        <authorList>
            <person name="Hugerth L.W."/>
            <person name="Larsson J."/>
            <person name="Alneberg J."/>
            <person name="Lindh M.V."/>
            <person name="Legrand C."/>
            <person name="Pinhassi J."/>
            <person name="Andersson A."/>
        </authorList>
    </citation>
    <scope>NUCLEOTIDE SEQUENCE [LARGE SCALE GENOMIC DNA]</scope>
</reference>
<evidence type="ECO:0000256" key="4">
    <source>
        <dbReference type="ARBA" id="ARBA00022692"/>
    </source>
</evidence>
<feature type="transmembrane region" description="Helical" evidence="8">
    <location>
        <begin position="25"/>
        <end position="45"/>
    </location>
</feature>
<dbReference type="Pfam" id="PF09976">
    <property type="entry name" value="TPR_21"/>
    <property type="match status" value="1"/>
</dbReference>
<keyword evidence="6 8" id="KW-0472">Membrane</keyword>
<evidence type="ECO:0000256" key="7">
    <source>
        <dbReference type="ARBA" id="ARBA00023186"/>
    </source>
</evidence>
<evidence type="ECO:0000313" key="11">
    <source>
        <dbReference type="Proteomes" id="UP000050874"/>
    </source>
</evidence>
<keyword evidence="4 8" id="KW-0812">Transmembrane</keyword>
<dbReference type="PANTHER" id="PTHR38035">
    <property type="entry name" value="UPF0070 PROTEIN YFGM"/>
    <property type="match status" value="1"/>
</dbReference>
<dbReference type="InterPro" id="IPR018704">
    <property type="entry name" value="SecYEG/CpoB_TPR"/>
</dbReference>
<evidence type="ECO:0000256" key="1">
    <source>
        <dbReference type="ARBA" id="ARBA00004167"/>
    </source>
</evidence>
<evidence type="ECO:0000256" key="6">
    <source>
        <dbReference type="ARBA" id="ARBA00023136"/>
    </source>
</evidence>
<dbReference type="EMBL" id="LIAV01000211">
    <property type="protein sequence ID" value="KRO39481.1"/>
    <property type="molecule type" value="Genomic_DNA"/>
</dbReference>
<gene>
    <name evidence="10" type="ORF">ABR63_04155</name>
</gene>
<dbReference type="GO" id="GO:0044877">
    <property type="term" value="F:protein-containing complex binding"/>
    <property type="evidence" value="ECO:0007669"/>
    <property type="project" value="InterPro"/>
</dbReference>
<keyword evidence="3" id="KW-1003">Cell membrane</keyword>
<protein>
    <recommendedName>
        <fullName evidence="9">Ancillary SecYEG translocon subunit/Cell division coordinator CpoB TPR domain-containing protein</fullName>
    </recommendedName>
</protein>
<accession>A0A0R2PN41</accession>
<dbReference type="AlphaFoldDB" id="A0A0R2PN41"/>
<evidence type="ECO:0000259" key="9">
    <source>
        <dbReference type="Pfam" id="PF09976"/>
    </source>
</evidence>
<evidence type="ECO:0000313" key="10">
    <source>
        <dbReference type="EMBL" id="KRO39481.1"/>
    </source>
</evidence>
<name>A0A0R2PN41_9GAMM</name>
<evidence type="ECO:0000256" key="3">
    <source>
        <dbReference type="ARBA" id="ARBA00022475"/>
    </source>
</evidence>
<feature type="domain" description="Ancillary SecYEG translocon subunit/Cell division coordinator CpoB TPR" evidence="9">
    <location>
        <begin position="16"/>
        <end position="213"/>
    </location>
</feature>
<keyword evidence="7" id="KW-0143">Chaperone</keyword>
<dbReference type="PANTHER" id="PTHR38035:SF1">
    <property type="entry name" value="ANCILLARY SECYEG TRANSLOCON SUBUNIT"/>
    <property type="match status" value="1"/>
</dbReference>